<dbReference type="PRINTS" id="PR00111">
    <property type="entry name" value="ABHYDROLASE"/>
</dbReference>
<dbReference type="InterPro" id="IPR000073">
    <property type="entry name" value="AB_hydrolase_1"/>
</dbReference>
<gene>
    <name evidence="3" type="ORF">ACFOOG_13585</name>
</gene>
<dbReference type="Pfam" id="PF00561">
    <property type="entry name" value="Abhydrolase_1"/>
    <property type="match status" value="1"/>
</dbReference>
<evidence type="ECO:0000256" key="1">
    <source>
        <dbReference type="ARBA" id="ARBA00022801"/>
    </source>
</evidence>
<evidence type="ECO:0000259" key="2">
    <source>
        <dbReference type="Pfam" id="PF00561"/>
    </source>
</evidence>
<name>A0ABV8A071_9GAMM</name>
<evidence type="ECO:0000313" key="4">
    <source>
        <dbReference type="Proteomes" id="UP001595617"/>
    </source>
</evidence>
<keyword evidence="4" id="KW-1185">Reference proteome</keyword>
<dbReference type="GO" id="GO:0016787">
    <property type="term" value="F:hydrolase activity"/>
    <property type="evidence" value="ECO:0007669"/>
    <property type="project" value="UniProtKB-KW"/>
</dbReference>
<dbReference type="EMBL" id="JBHRYR010000004">
    <property type="protein sequence ID" value="MFC3853871.1"/>
    <property type="molecule type" value="Genomic_DNA"/>
</dbReference>
<evidence type="ECO:0000313" key="3">
    <source>
        <dbReference type="EMBL" id="MFC3853871.1"/>
    </source>
</evidence>
<proteinExistence type="predicted"/>
<reference evidence="4" key="1">
    <citation type="journal article" date="2019" name="Int. J. Syst. Evol. Microbiol.">
        <title>The Global Catalogue of Microorganisms (GCM) 10K type strain sequencing project: providing services to taxonomists for standard genome sequencing and annotation.</title>
        <authorList>
            <consortium name="The Broad Institute Genomics Platform"/>
            <consortium name="The Broad Institute Genome Sequencing Center for Infectious Disease"/>
            <person name="Wu L."/>
            <person name="Ma J."/>
        </authorList>
    </citation>
    <scope>NUCLEOTIDE SEQUENCE [LARGE SCALE GENOMIC DNA]</scope>
    <source>
        <strain evidence="4">IBRC 10765</strain>
    </source>
</reference>
<dbReference type="Gene3D" id="3.40.50.1820">
    <property type="entry name" value="alpha/beta hydrolase"/>
    <property type="match status" value="1"/>
</dbReference>
<keyword evidence="1 3" id="KW-0378">Hydrolase</keyword>
<dbReference type="PRINTS" id="PR00412">
    <property type="entry name" value="EPOXHYDRLASE"/>
</dbReference>
<protein>
    <submittedName>
        <fullName evidence="3">Alpha/beta fold hydrolase</fullName>
    </submittedName>
</protein>
<comment type="caution">
    <text evidence="3">The sequence shown here is derived from an EMBL/GenBank/DDBJ whole genome shotgun (WGS) entry which is preliminary data.</text>
</comment>
<dbReference type="RefSeq" id="WP_380697547.1">
    <property type="nucleotide sequence ID" value="NZ_JBHRYR010000004.1"/>
</dbReference>
<dbReference type="Proteomes" id="UP001595617">
    <property type="component" value="Unassembled WGS sequence"/>
</dbReference>
<organism evidence="3 4">
    <name type="scientific">Saccharospirillum mangrovi</name>
    <dbReference type="NCBI Taxonomy" id="2161747"/>
    <lineage>
        <taxon>Bacteria</taxon>
        <taxon>Pseudomonadati</taxon>
        <taxon>Pseudomonadota</taxon>
        <taxon>Gammaproteobacteria</taxon>
        <taxon>Oceanospirillales</taxon>
        <taxon>Saccharospirillaceae</taxon>
        <taxon>Saccharospirillum</taxon>
    </lineage>
</organism>
<dbReference type="PANTHER" id="PTHR46118:SF4">
    <property type="entry name" value="PROTEIN ABHD11"/>
    <property type="match status" value="1"/>
</dbReference>
<dbReference type="SUPFAM" id="SSF53474">
    <property type="entry name" value="alpha/beta-Hydrolases"/>
    <property type="match status" value="1"/>
</dbReference>
<sequence length="254" mass="28661">MKLHYRTQGDGEPVIIIHGLFGDGLNWGGVSRILKDHFRLILPDMRNHGRSPHNNDIRYTTMAADIAALMDDLNLPKAHIVGHSMGGKIAMTFALQHPERVSSLTVVDIAPKRYPIRHRDVFAGLLAVVEAKPQTRQDAEAILQEHIQTTDVRTFILKNLERTDQGFQWRINWQALYGHYEDLADFPVESGKYTGPTQFLVGELSDYVSKEDQPTITGLFPNAKGRIVGGTGHWLHAEKPELVAEWIRKFILAV</sequence>
<dbReference type="InterPro" id="IPR000639">
    <property type="entry name" value="Epox_hydrolase-like"/>
</dbReference>
<dbReference type="InterPro" id="IPR029058">
    <property type="entry name" value="AB_hydrolase_fold"/>
</dbReference>
<dbReference type="PANTHER" id="PTHR46118">
    <property type="entry name" value="PROTEIN ABHD11"/>
    <property type="match status" value="1"/>
</dbReference>
<feature type="domain" description="AB hydrolase-1" evidence="2">
    <location>
        <begin position="13"/>
        <end position="240"/>
    </location>
</feature>
<accession>A0ABV8A071</accession>